<evidence type="ECO:0000256" key="3">
    <source>
        <dbReference type="ARBA" id="ARBA00022777"/>
    </source>
</evidence>
<evidence type="ECO:0000256" key="1">
    <source>
        <dbReference type="ARBA" id="ARBA00022679"/>
    </source>
</evidence>
<dbReference type="GO" id="GO:0019205">
    <property type="term" value="F:nucleobase-containing compound kinase activity"/>
    <property type="evidence" value="ECO:0007669"/>
    <property type="project" value="InterPro"/>
</dbReference>
<keyword evidence="2" id="KW-0547">Nucleotide-binding</keyword>
<dbReference type="EMBL" id="LC490351">
    <property type="protein sequence ID" value="BBL86323.1"/>
    <property type="molecule type" value="Genomic_DNA"/>
</dbReference>
<dbReference type="InterPro" id="IPR033690">
    <property type="entry name" value="Adenylat_kinase_CS"/>
</dbReference>
<dbReference type="GO" id="GO:0006139">
    <property type="term" value="P:nucleobase-containing compound metabolic process"/>
    <property type="evidence" value="ECO:0007669"/>
    <property type="project" value="InterPro"/>
</dbReference>
<reference evidence="5" key="1">
    <citation type="journal article" date="2017" name="Protist">
        <title>Diversity of the Photosynthetic Paulinella Species, with the Description of Paulinella micropora sp. nov. and the Chromatophore Genome Sequence for strain KR01.</title>
        <authorList>
            <person name="Lhee D."/>
            <person name="Yang E.C."/>
            <person name="Kim J.I."/>
            <person name="Nakayama T."/>
            <person name="Zuccarello G."/>
            <person name="Andersen R.A."/>
            <person name="Yoon H.S."/>
        </authorList>
    </citation>
    <scope>NUCLEOTIDE SEQUENCE</scope>
    <source>
        <strain evidence="6">FK01</strain>
        <strain evidence="5">KR01</strain>
    </source>
</reference>
<accession>A0A1L5YC99</accession>
<dbReference type="EMBL" id="KY124271">
    <property type="protein sequence ID" value="AQX45110.1"/>
    <property type="molecule type" value="Genomic_DNA"/>
</dbReference>
<dbReference type="NCBIfam" id="NF001381">
    <property type="entry name" value="PRK00279.1-3"/>
    <property type="match status" value="1"/>
</dbReference>
<keyword evidence="1 4" id="KW-0808">Transferase</keyword>
<proteinExistence type="inferred from homology"/>
<dbReference type="NCBIfam" id="NF011104">
    <property type="entry name" value="PRK14531.1"/>
    <property type="match status" value="1"/>
</dbReference>
<evidence type="ECO:0000256" key="4">
    <source>
        <dbReference type="RuleBase" id="RU003330"/>
    </source>
</evidence>
<dbReference type="SUPFAM" id="SSF52540">
    <property type="entry name" value="P-loop containing nucleoside triphosphate hydrolases"/>
    <property type="match status" value="1"/>
</dbReference>
<comment type="similarity">
    <text evidence="4">Belongs to the adenylate kinase family.</text>
</comment>
<geneLocation type="plastid" evidence="5"/>
<sequence>MKERILFLGPPGAGKGTQAQNLVSKCGLLHLSTGDLLRAEIKAGTSLGQQIAALMVKGELVSDDLVLAIVKHNLEGHTGGWLLDGFPRTINQAKALDTLLAEIHQPIDIVILLSLNDDLLIERLLNRGRVDDHETVIRHRLEIYYNQTAPLINFYKSKNLLVSIEAKGTVDDIAMNISKVLG</sequence>
<reference evidence="7 8" key="2">
    <citation type="submission" date="2019-06" db="EMBL/GenBank/DDBJ databases">
        <title>A hidden player of endosymbiotic evolution: DNA virus triggered massive gene transfer.</title>
        <authorList>
            <person name="Matsuo M."/>
            <person name="Katahata A."/>
            <person name="Tachikawa M."/>
            <person name="Minakuchi Y."/>
            <person name="Noguchi H."/>
            <person name="Toyoda A."/>
            <person name="Fujiyama A."/>
            <person name="Suzuki Y."/>
            <person name="Satoh S."/>
            <person name="Nakayama T."/>
            <person name="Kamikawa R."/>
            <person name="Nomura M."/>
            <person name="Inagaki Y."/>
            <person name="Ishida K."/>
            <person name="Obokata J."/>
        </authorList>
    </citation>
    <scope>NUCLEOTIDE SEQUENCE [LARGE SCALE GENOMIC DNA]</scope>
    <source>
        <strain evidence="7 8">MYN1</strain>
    </source>
</reference>
<gene>
    <name evidence="5" type="primary">adk</name>
    <name evidence="7" type="synonym">MYN1_Chr_506</name>
    <name evidence="5" type="ORF">PCKR_565</name>
    <name evidence="6" type="ORF">PFK_565</name>
    <name evidence="7" type="ORF">PMYN1_Chma515</name>
</gene>
<dbReference type="Pfam" id="PF00406">
    <property type="entry name" value="ADK"/>
    <property type="match status" value="1"/>
</dbReference>
<dbReference type="NCBIfam" id="NF011105">
    <property type="entry name" value="PRK14532.1"/>
    <property type="match status" value="1"/>
</dbReference>
<keyword evidence="5" id="KW-0934">Plastid</keyword>
<evidence type="ECO:0000256" key="2">
    <source>
        <dbReference type="ARBA" id="ARBA00022741"/>
    </source>
</evidence>
<dbReference type="HAMAP" id="MF_00235">
    <property type="entry name" value="Adenylate_kinase_Adk"/>
    <property type="match status" value="1"/>
</dbReference>
<evidence type="ECO:0000313" key="7">
    <source>
        <dbReference type="EMBL" id="BBL86323.1"/>
    </source>
</evidence>
<evidence type="ECO:0000313" key="5">
    <source>
        <dbReference type="EMBL" id="APP88343.1"/>
    </source>
</evidence>
<dbReference type="InterPro" id="IPR027417">
    <property type="entry name" value="P-loop_NTPase"/>
</dbReference>
<dbReference type="CDD" id="cd01428">
    <property type="entry name" value="ADK"/>
    <property type="match status" value="1"/>
</dbReference>
<dbReference type="PANTHER" id="PTHR23359">
    <property type="entry name" value="NUCLEOTIDE KINASE"/>
    <property type="match status" value="1"/>
</dbReference>
<evidence type="ECO:0000313" key="6">
    <source>
        <dbReference type="EMBL" id="AQX45110.1"/>
    </source>
</evidence>
<keyword evidence="8" id="KW-1185">Reference proteome</keyword>
<dbReference type="Gene3D" id="3.40.50.300">
    <property type="entry name" value="P-loop containing nucleotide triphosphate hydrolases"/>
    <property type="match status" value="1"/>
</dbReference>
<name>A0A1L5YC99_9EUKA</name>
<keyword evidence="3 4" id="KW-0418">Kinase</keyword>
<protein>
    <submittedName>
        <fullName evidence="5">Adenylate kinase</fullName>
    </submittedName>
</protein>
<dbReference type="Proteomes" id="UP000503178">
    <property type="component" value="Chromatophore Pltd"/>
</dbReference>
<dbReference type="PROSITE" id="PS00113">
    <property type="entry name" value="ADENYLATE_KINASE"/>
    <property type="match status" value="1"/>
</dbReference>
<dbReference type="NCBIfam" id="NF011100">
    <property type="entry name" value="PRK14527.1"/>
    <property type="match status" value="1"/>
</dbReference>
<dbReference type="PRINTS" id="PR00094">
    <property type="entry name" value="ADENYLTKNASE"/>
</dbReference>
<dbReference type="GO" id="GO:0005524">
    <property type="term" value="F:ATP binding"/>
    <property type="evidence" value="ECO:0007669"/>
    <property type="project" value="InterPro"/>
</dbReference>
<dbReference type="AlphaFoldDB" id="A0A1L5YC99"/>
<dbReference type="InterPro" id="IPR000850">
    <property type="entry name" value="Adenylat/UMP-CMP_kin"/>
</dbReference>
<evidence type="ECO:0000313" key="8">
    <source>
        <dbReference type="Proteomes" id="UP000503178"/>
    </source>
</evidence>
<dbReference type="EMBL" id="KX897545">
    <property type="protein sequence ID" value="APP88343.1"/>
    <property type="molecule type" value="Genomic_DNA"/>
</dbReference>
<organism evidence="5">
    <name type="scientific">Paulinella micropora</name>
    <dbReference type="NCBI Taxonomy" id="1928728"/>
    <lineage>
        <taxon>Eukaryota</taxon>
        <taxon>Sar</taxon>
        <taxon>Rhizaria</taxon>
        <taxon>Cercozoa</taxon>
        <taxon>Imbricatea</taxon>
        <taxon>Silicofilosea</taxon>
        <taxon>Euglyphida</taxon>
        <taxon>Paulinellidae</taxon>
        <taxon>Paulinella</taxon>
    </lineage>
</organism>